<dbReference type="HOGENOM" id="CLU_1578747_0_0_1"/>
<protein>
    <recommendedName>
        <fullName evidence="4">Zinc-finger domain-containing protein</fullName>
    </recommendedName>
</protein>
<feature type="region of interest" description="Disordered" evidence="1">
    <location>
        <begin position="35"/>
        <end position="62"/>
    </location>
</feature>
<keyword evidence="3" id="KW-1185">Reference proteome</keyword>
<proteinExistence type="predicted"/>
<evidence type="ECO:0000313" key="3">
    <source>
        <dbReference type="Proteomes" id="UP000027265"/>
    </source>
</evidence>
<dbReference type="AlphaFoldDB" id="A0A067Q623"/>
<dbReference type="Proteomes" id="UP000027265">
    <property type="component" value="Unassembled WGS sequence"/>
</dbReference>
<gene>
    <name evidence="2" type="ORF">JAAARDRAFT_461754</name>
</gene>
<name>A0A067Q623_9AGAM</name>
<evidence type="ECO:0008006" key="4">
    <source>
        <dbReference type="Google" id="ProtNLM"/>
    </source>
</evidence>
<dbReference type="OrthoDB" id="3268897at2759"/>
<evidence type="ECO:0000313" key="2">
    <source>
        <dbReference type="EMBL" id="KDQ62493.1"/>
    </source>
</evidence>
<accession>A0A067Q623</accession>
<reference evidence="3" key="1">
    <citation type="journal article" date="2014" name="Proc. Natl. Acad. Sci. U.S.A.">
        <title>Extensive sampling of basidiomycete genomes demonstrates inadequacy of the white-rot/brown-rot paradigm for wood decay fungi.</title>
        <authorList>
            <person name="Riley R."/>
            <person name="Salamov A.A."/>
            <person name="Brown D.W."/>
            <person name="Nagy L.G."/>
            <person name="Floudas D."/>
            <person name="Held B.W."/>
            <person name="Levasseur A."/>
            <person name="Lombard V."/>
            <person name="Morin E."/>
            <person name="Otillar R."/>
            <person name="Lindquist E.A."/>
            <person name="Sun H."/>
            <person name="LaButti K.M."/>
            <person name="Schmutz J."/>
            <person name="Jabbour D."/>
            <person name="Luo H."/>
            <person name="Baker S.E."/>
            <person name="Pisabarro A.G."/>
            <person name="Walton J.D."/>
            <person name="Blanchette R.A."/>
            <person name="Henrissat B."/>
            <person name="Martin F."/>
            <person name="Cullen D."/>
            <person name="Hibbett D.S."/>
            <person name="Grigoriev I.V."/>
        </authorList>
    </citation>
    <scope>NUCLEOTIDE SEQUENCE [LARGE SCALE GENOMIC DNA]</scope>
    <source>
        <strain evidence="3">MUCL 33604</strain>
    </source>
</reference>
<evidence type="ECO:0000256" key="1">
    <source>
        <dbReference type="SAM" id="MobiDB-lite"/>
    </source>
</evidence>
<dbReference type="EMBL" id="KL197711">
    <property type="protein sequence ID" value="KDQ62493.1"/>
    <property type="molecule type" value="Genomic_DNA"/>
</dbReference>
<dbReference type="InParanoid" id="A0A067Q623"/>
<feature type="compositionally biased region" description="Low complexity" evidence="1">
    <location>
        <begin position="42"/>
        <end position="57"/>
    </location>
</feature>
<sequence>MQQLQNQQHLDDTTDFFRYRSVFAKYPMLRSYSHTPYQTHRPSSSASSSTSISSSCPSNPPSPTLVPSAPLFRAPYEIPDLKPLKLLTATKAMFSMPGWADKRICQFEVPGGGECRDAGCEDIHLSHLVDAGAEPSGECIHFMECWLAYGGTSLPSRAAWLLWSSPFCL</sequence>
<organism evidence="2 3">
    <name type="scientific">Jaapia argillacea MUCL 33604</name>
    <dbReference type="NCBI Taxonomy" id="933084"/>
    <lineage>
        <taxon>Eukaryota</taxon>
        <taxon>Fungi</taxon>
        <taxon>Dikarya</taxon>
        <taxon>Basidiomycota</taxon>
        <taxon>Agaricomycotina</taxon>
        <taxon>Agaricomycetes</taxon>
        <taxon>Agaricomycetidae</taxon>
        <taxon>Jaapiales</taxon>
        <taxon>Jaapiaceae</taxon>
        <taxon>Jaapia</taxon>
    </lineage>
</organism>